<evidence type="ECO:0000259" key="3">
    <source>
        <dbReference type="PROSITE" id="PS51677"/>
    </source>
</evidence>
<accession>A0A1H4JN24</accession>
<dbReference type="PANTHER" id="PTHR34216">
    <property type="match status" value="1"/>
</dbReference>
<feature type="domain" description="NodB homology" evidence="3">
    <location>
        <begin position="89"/>
        <end position="332"/>
    </location>
</feature>
<dbReference type="Gene3D" id="3.20.20.370">
    <property type="entry name" value="Glycoside hydrolase/deacetylase"/>
    <property type="match status" value="1"/>
</dbReference>
<dbReference type="EMBL" id="FNSD01000001">
    <property type="protein sequence ID" value="SEB47355.1"/>
    <property type="molecule type" value="Genomic_DNA"/>
</dbReference>
<gene>
    <name evidence="4" type="ORF">SAMN05443244_0700</name>
</gene>
<dbReference type="PANTHER" id="PTHR34216:SF3">
    <property type="entry name" value="POLY-BETA-1,6-N-ACETYL-D-GLUCOSAMINE N-DEACETYLASE"/>
    <property type="match status" value="1"/>
</dbReference>
<dbReference type="InterPro" id="IPR051398">
    <property type="entry name" value="Polysacch_Deacetylase"/>
</dbReference>
<dbReference type="InterPro" id="IPR002509">
    <property type="entry name" value="NODB_dom"/>
</dbReference>
<dbReference type="GO" id="GO:0005576">
    <property type="term" value="C:extracellular region"/>
    <property type="evidence" value="ECO:0007669"/>
    <property type="project" value="UniProtKB-SubCell"/>
</dbReference>
<name>A0A1H4JN24_9BACT</name>
<evidence type="ECO:0000256" key="1">
    <source>
        <dbReference type="ARBA" id="ARBA00004613"/>
    </source>
</evidence>
<dbReference type="RefSeq" id="WP_074652365.1">
    <property type="nucleotide sequence ID" value="NZ_FNSD01000001.1"/>
</dbReference>
<evidence type="ECO:0000313" key="5">
    <source>
        <dbReference type="Proteomes" id="UP000182409"/>
    </source>
</evidence>
<evidence type="ECO:0000256" key="2">
    <source>
        <dbReference type="ARBA" id="ARBA00022729"/>
    </source>
</evidence>
<evidence type="ECO:0000313" key="4">
    <source>
        <dbReference type="EMBL" id="SEB47355.1"/>
    </source>
</evidence>
<organism evidence="4 5">
    <name type="scientific">Terriglobus roseus</name>
    <dbReference type="NCBI Taxonomy" id="392734"/>
    <lineage>
        <taxon>Bacteria</taxon>
        <taxon>Pseudomonadati</taxon>
        <taxon>Acidobacteriota</taxon>
        <taxon>Terriglobia</taxon>
        <taxon>Terriglobales</taxon>
        <taxon>Acidobacteriaceae</taxon>
        <taxon>Terriglobus</taxon>
    </lineage>
</organism>
<dbReference type="Pfam" id="PF01522">
    <property type="entry name" value="Polysacc_deac_1"/>
    <property type="match status" value="1"/>
</dbReference>
<sequence>MSKRLFLSRFLKRSGVFALLDALPLRPGVLVVNHHRIGDASQTRFDRGVFSQTAEGLDEQIRFLRKRMPIVAGEELEALLTGKQPLKRTYAAITFDDGYLDNYRDAFPVLQSQGVPAIFFPVIQYVGSDAVPWWDEIAYLVRNTTRPSVEVSYPSQLQVTLGDDREVAIRQLLRHYKKPENRNGEKFLEGLRASAGCNPPAPGRRFLDWDEARTMANAGMEFGSHTCSHTILSQQSPEDQRWELTESRRVLQKELGRPIHSLAYPVGSASAFTPETEEIAANAGFSLGFAFQGGWNQPGVGRATHVQRISPAPEPELFQAQTLQLMNPLARW</sequence>
<keyword evidence="2" id="KW-0732">Signal</keyword>
<dbReference type="GO" id="GO:0005975">
    <property type="term" value="P:carbohydrate metabolic process"/>
    <property type="evidence" value="ECO:0007669"/>
    <property type="project" value="InterPro"/>
</dbReference>
<protein>
    <submittedName>
        <fullName evidence="4">Polysaccharide deacetylase</fullName>
    </submittedName>
</protein>
<proteinExistence type="predicted"/>
<dbReference type="InterPro" id="IPR011330">
    <property type="entry name" value="Glyco_hydro/deAcase_b/a-brl"/>
</dbReference>
<reference evidence="4 5" key="1">
    <citation type="submission" date="2016-10" db="EMBL/GenBank/DDBJ databases">
        <authorList>
            <person name="de Groot N.N."/>
        </authorList>
    </citation>
    <scope>NUCLEOTIDE SEQUENCE [LARGE SCALE GENOMIC DNA]</scope>
    <source>
        <strain evidence="4 5">AB35.6</strain>
    </source>
</reference>
<dbReference type="AlphaFoldDB" id="A0A1H4JN24"/>
<dbReference type="Proteomes" id="UP000182409">
    <property type="component" value="Unassembled WGS sequence"/>
</dbReference>
<comment type="subcellular location">
    <subcellularLocation>
        <location evidence="1">Secreted</location>
    </subcellularLocation>
</comment>
<dbReference type="OrthoDB" id="9778320at2"/>
<dbReference type="SUPFAM" id="SSF88713">
    <property type="entry name" value="Glycoside hydrolase/deacetylase"/>
    <property type="match status" value="1"/>
</dbReference>
<dbReference type="GO" id="GO:0016810">
    <property type="term" value="F:hydrolase activity, acting on carbon-nitrogen (but not peptide) bonds"/>
    <property type="evidence" value="ECO:0007669"/>
    <property type="project" value="InterPro"/>
</dbReference>
<dbReference type="CDD" id="cd10918">
    <property type="entry name" value="CE4_NodB_like_5s_6s"/>
    <property type="match status" value="1"/>
</dbReference>
<dbReference type="PROSITE" id="PS51677">
    <property type="entry name" value="NODB"/>
    <property type="match status" value="1"/>
</dbReference>